<sequence>MTSKIIDDKSVHCIPFISEHLSKQRRKCLDKGEQPLPCFLELNGVQGAGKTTLTSRSPPRSLPTTILSIDDLYPTHTAQVALAQSRPDNPLIQHRGEPSTHGLGLGASVFAALKARQPGDRAHESEEVNKPGEPTIDVVVFEGWCVGFRPLSDAEVEKKWTEAREEKLWETQLAKHRLRDLLFVNDALEGYSSLHAFINIDAEDTKDVYEWRLEQEAALRASKGTGMTDEQVINFVNGYYPAYELYTATLRQGIFDSGGLGRQLRLIVDRGRRVKSVERA</sequence>
<dbReference type="Gene3D" id="3.40.50.300">
    <property type="entry name" value="P-loop containing nucleotide triphosphate hydrolases"/>
    <property type="match status" value="1"/>
</dbReference>
<proteinExistence type="predicted"/>
<name>A0A6A6DS55_9PEZI</name>
<gene>
    <name evidence="1" type="ORF">K469DRAFT_729757</name>
</gene>
<evidence type="ECO:0000313" key="2">
    <source>
        <dbReference type="Proteomes" id="UP000800200"/>
    </source>
</evidence>
<dbReference type="EMBL" id="ML994657">
    <property type="protein sequence ID" value="KAF2180496.1"/>
    <property type="molecule type" value="Genomic_DNA"/>
</dbReference>
<organism evidence="1 2">
    <name type="scientific">Zopfia rhizophila CBS 207.26</name>
    <dbReference type="NCBI Taxonomy" id="1314779"/>
    <lineage>
        <taxon>Eukaryota</taxon>
        <taxon>Fungi</taxon>
        <taxon>Dikarya</taxon>
        <taxon>Ascomycota</taxon>
        <taxon>Pezizomycotina</taxon>
        <taxon>Dothideomycetes</taxon>
        <taxon>Dothideomycetes incertae sedis</taxon>
        <taxon>Zopfiaceae</taxon>
        <taxon>Zopfia</taxon>
    </lineage>
</organism>
<dbReference type="SUPFAM" id="SSF52540">
    <property type="entry name" value="P-loop containing nucleoside triphosphate hydrolases"/>
    <property type="match status" value="1"/>
</dbReference>
<dbReference type="Proteomes" id="UP000800200">
    <property type="component" value="Unassembled WGS sequence"/>
</dbReference>
<protein>
    <recommendedName>
        <fullName evidence="3">Uridine/cytidine kinase</fullName>
    </recommendedName>
</protein>
<evidence type="ECO:0000313" key="1">
    <source>
        <dbReference type="EMBL" id="KAF2180496.1"/>
    </source>
</evidence>
<accession>A0A6A6DS55</accession>
<keyword evidence="2" id="KW-1185">Reference proteome</keyword>
<dbReference type="InterPro" id="IPR027417">
    <property type="entry name" value="P-loop_NTPase"/>
</dbReference>
<dbReference type="AlphaFoldDB" id="A0A6A6DS55"/>
<reference evidence="1" key="1">
    <citation type="journal article" date="2020" name="Stud. Mycol.">
        <title>101 Dothideomycetes genomes: a test case for predicting lifestyles and emergence of pathogens.</title>
        <authorList>
            <person name="Haridas S."/>
            <person name="Albert R."/>
            <person name="Binder M."/>
            <person name="Bloem J."/>
            <person name="Labutti K."/>
            <person name="Salamov A."/>
            <person name="Andreopoulos B."/>
            <person name="Baker S."/>
            <person name="Barry K."/>
            <person name="Bills G."/>
            <person name="Bluhm B."/>
            <person name="Cannon C."/>
            <person name="Castanera R."/>
            <person name="Culley D."/>
            <person name="Daum C."/>
            <person name="Ezra D."/>
            <person name="Gonzalez J."/>
            <person name="Henrissat B."/>
            <person name="Kuo A."/>
            <person name="Liang C."/>
            <person name="Lipzen A."/>
            <person name="Lutzoni F."/>
            <person name="Magnuson J."/>
            <person name="Mondo S."/>
            <person name="Nolan M."/>
            <person name="Ohm R."/>
            <person name="Pangilinan J."/>
            <person name="Park H.-J."/>
            <person name="Ramirez L."/>
            <person name="Alfaro M."/>
            <person name="Sun H."/>
            <person name="Tritt A."/>
            <person name="Yoshinaga Y."/>
            <person name="Zwiers L.-H."/>
            <person name="Turgeon B."/>
            <person name="Goodwin S."/>
            <person name="Spatafora J."/>
            <person name="Crous P."/>
            <person name="Grigoriev I."/>
        </authorList>
    </citation>
    <scope>NUCLEOTIDE SEQUENCE</scope>
    <source>
        <strain evidence="1">CBS 207.26</strain>
    </source>
</reference>
<evidence type="ECO:0008006" key="3">
    <source>
        <dbReference type="Google" id="ProtNLM"/>
    </source>
</evidence>
<dbReference type="OrthoDB" id="347435at2759"/>